<feature type="transmembrane region" description="Helical" evidence="2">
    <location>
        <begin position="378"/>
        <end position="402"/>
    </location>
</feature>
<gene>
    <name evidence="3" type="ORF">LTR25_004012</name>
</gene>
<evidence type="ECO:0008006" key="5">
    <source>
        <dbReference type="Google" id="ProtNLM"/>
    </source>
</evidence>
<feature type="compositionally biased region" description="Low complexity" evidence="1">
    <location>
        <begin position="348"/>
        <end position="373"/>
    </location>
</feature>
<keyword evidence="4" id="KW-1185">Reference proteome</keyword>
<dbReference type="AlphaFoldDB" id="A0AAV9QCB3"/>
<feature type="region of interest" description="Disordered" evidence="1">
    <location>
        <begin position="573"/>
        <end position="599"/>
    </location>
</feature>
<evidence type="ECO:0000256" key="2">
    <source>
        <dbReference type="SAM" id="Phobius"/>
    </source>
</evidence>
<evidence type="ECO:0000313" key="3">
    <source>
        <dbReference type="EMBL" id="KAK5538470.1"/>
    </source>
</evidence>
<feature type="region of interest" description="Disordered" evidence="1">
    <location>
        <begin position="344"/>
        <end position="373"/>
    </location>
</feature>
<evidence type="ECO:0000313" key="4">
    <source>
        <dbReference type="Proteomes" id="UP001345827"/>
    </source>
</evidence>
<dbReference type="EMBL" id="JAXLQG010000006">
    <property type="protein sequence ID" value="KAK5538470.1"/>
    <property type="molecule type" value="Genomic_DNA"/>
</dbReference>
<reference evidence="3 4" key="1">
    <citation type="submission" date="2023-06" db="EMBL/GenBank/DDBJ databases">
        <title>Black Yeasts Isolated from many extreme environments.</title>
        <authorList>
            <person name="Coleine C."/>
            <person name="Stajich J.E."/>
            <person name="Selbmann L."/>
        </authorList>
    </citation>
    <scope>NUCLEOTIDE SEQUENCE [LARGE SCALE GENOMIC DNA]</scope>
    <source>
        <strain evidence="3 4">CCFEE 5887</strain>
    </source>
</reference>
<accession>A0AAV9QCB3</accession>
<dbReference type="InterPro" id="IPR015915">
    <property type="entry name" value="Kelch-typ_b-propeller"/>
</dbReference>
<protein>
    <recommendedName>
        <fullName evidence="5">Pre-mRNA splicing factor CLF1</fullName>
    </recommendedName>
</protein>
<keyword evidence="2" id="KW-1133">Transmembrane helix</keyword>
<proteinExistence type="predicted"/>
<feature type="region of interest" description="Disordered" evidence="1">
    <location>
        <begin position="673"/>
        <end position="796"/>
    </location>
</feature>
<comment type="caution">
    <text evidence="3">The sequence shown here is derived from an EMBL/GenBank/DDBJ whole genome shotgun (WGS) entry which is preliminary data.</text>
</comment>
<sequence length="796" mass="84272">MSAPKPPVALKNHCSVIHDGIIYVYSPDAFQTLELKEGAQWKEETNGVSVTGAVCVKGGVDGDNTKPALYVVGGAANASSSAYPGLQRFSIADKSWQTITPIVQVTQNRHNHGAAYMNASSSIVVYGGSQVTGYDGQSSETFLLEMYPPYRVLAYSSTAPPTANPIMLPWSEDRALMVGGSTTNVNVFTFGPADGWQDLGLSLPNPLPDSSAAQSALFTLDDNSKILQTFNLGQAVPSITTNVLLNPGGQPAAFGETAGGSASTTSPTPSPTPSSKAKRAVFLNNYPTYNNSLAPSESRTDFDLLQGDNGLVAFVGGNSNNPLVFFNQSGNSWISTTSLLGKQRAPLSTPSTTQSGATSTSTASNAASSSSSHKGHGLVILGGVLGGVCGLAAILIILLLWLRSVRRKREQAEKQNEYGDDKKRSGEYNYEERGLKPLARQGQAMGRSPVPSAVITEADSTAMVGNRADPKYLIRRVSSDRAQPGFRGSGIAFGQALFKRDKAPLSISKPMNPILGDYQQRPSIELGRATPVVEPAAAEVTPARKASQRKTDEGWGKYFQTEAQTGNRTFFTRSSTASRGKSGFWPGSGVPESSNRLNAARPSKIVIRDSNGNPLQAHTVAGGSPTFAHGPADAQSRGLQVAQGIPARISRASSLATNSDDDYEDERISGAFSSGIPASVHDTPWAPVGNTWSGPAQRPLRPPSSYLQSQERPVQTASSAETTGSGTQSSSIPSFPMPNSLRNNQTSRGNISTATAPSARDTDDTREAHDYFTHTRARSGTPDNHDMSWLNLGTPR</sequence>
<evidence type="ECO:0000256" key="1">
    <source>
        <dbReference type="SAM" id="MobiDB-lite"/>
    </source>
</evidence>
<name>A0AAV9QCB3_9PEZI</name>
<keyword evidence="2" id="KW-0472">Membrane</keyword>
<keyword evidence="2" id="KW-0812">Transmembrane</keyword>
<organism evidence="3 4">
    <name type="scientific">Vermiconidia calcicola</name>
    <dbReference type="NCBI Taxonomy" id="1690605"/>
    <lineage>
        <taxon>Eukaryota</taxon>
        <taxon>Fungi</taxon>
        <taxon>Dikarya</taxon>
        <taxon>Ascomycota</taxon>
        <taxon>Pezizomycotina</taxon>
        <taxon>Dothideomycetes</taxon>
        <taxon>Dothideomycetidae</taxon>
        <taxon>Mycosphaerellales</taxon>
        <taxon>Extremaceae</taxon>
        <taxon>Vermiconidia</taxon>
    </lineage>
</organism>
<feature type="compositionally biased region" description="Low complexity" evidence="1">
    <location>
        <begin position="715"/>
        <end position="731"/>
    </location>
</feature>
<feature type="compositionally biased region" description="Basic and acidic residues" evidence="1">
    <location>
        <begin position="760"/>
        <end position="773"/>
    </location>
</feature>
<feature type="compositionally biased region" description="Polar residues" evidence="1">
    <location>
        <begin position="740"/>
        <end position="756"/>
    </location>
</feature>
<dbReference type="Proteomes" id="UP001345827">
    <property type="component" value="Unassembled WGS sequence"/>
</dbReference>
<dbReference type="SUPFAM" id="SSF117281">
    <property type="entry name" value="Kelch motif"/>
    <property type="match status" value="1"/>
</dbReference>
<dbReference type="Gene3D" id="2.120.10.80">
    <property type="entry name" value="Kelch-type beta propeller"/>
    <property type="match status" value="1"/>
</dbReference>
<feature type="region of interest" description="Disordered" evidence="1">
    <location>
        <begin position="250"/>
        <end position="276"/>
    </location>
</feature>